<dbReference type="EMBL" id="DXFB01000016">
    <property type="protein sequence ID" value="HIX44715.1"/>
    <property type="molecule type" value="Genomic_DNA"/>
</dbReference>
<gene>
    <name evidence="3" type="ORF">H9982_00670</name>
</gene>
<feature type="domain" description="Type 9 secretion system plug protein N-terminal" evidence="2">
    <location>
        <begin position="36"/>
        <end position="159"/>
    </location>
</feature>
<organism evidence="3 4">
    <name type="scientific">Candidatus Barnesiella excrementipullorum</name>
    <dbReference type="NCBI Taxonomy" id="2838479"/>
    <lineage>
        <taxon>Bacteria</taxon>
        <taxon>Pseudomonadati</taxon>
        <taxon>Bacteroidota</taxon>
        <taxon>Bacteroidia</taxon>
        <taxon>Bacteroidales</taxon>
        <taxon>Barnesiellaceae</taxon>
        <taxon>Barnesiella</taxon>
    </lineage>
</organism>
<proteinExistence type="predicted"/>
<accession>A0A9D1VQI2</accession>
<comment type="caution">
    <text evidence="3">The sequence shown here is derived from an EMBL/GenBank/DDBJ whole genome shotgun (WGS) entry which is preliminary data.</text>
</comment>
<dbReference type="InterPro" id="IPR031345">
    <property type="entry name" value="T9SS_Plug_N"/>
</dbReference>
<dbReference type="Proteomes" id="UP000824246">
    <property type="component" value="Unassembled WGS sequence"/>
</dbReference>
<reference evidence="3" key="2">
    <citation type="submission" date="2021-04" db="EMBL/GenBank/DDBJ databases">
        <authorList>
            <person name="Gilroy R."/>
        </authorList>
    </citation>
    <scope>NUCLEOTIDE SEQUENCE</scope>
    <source>
        <strain evidence="3">ChiHjej12B11-16260</strain>
    </source>
</reference>
<evidence type="ECO:0000313" key="3">
    <source>
        <dbReference type="EMBL" id="HIX44715.1"/>
    </source>
</evidence>
<dbReference type="Pfam" id="PF17116">
    <property type="entry name" value="T9SS_plug_1st"/>
    <property type="match status" value="1"/>
</dbReference>
<feature type="signal peptide" evidence="1">
    <location>
        <begin position="1"/>
        <end position="20"/>
    </location>
</feature>
<evidence type="ECO:0000256" key="1">
    <source>
        <dbReference type="SAM" id="SignalP"/>
    </source>
</evidence>
<reference evidence="3" key="1">
    <citation type="journal article" date="2021" name="PeerJ">
        <title>Extensive microbial diversity within the chicken gut microbiome revealed by metagenomics and culture.</title>
        <authorList>
            <person name="Gilroy R."/>
            <person name="Ravi A."/>
            <person name="Getino M."/>
            <person name="Pursley I."/>
            <person name="Horton D.L."/>
            <person name="Alikhan N.F."/>
            <person name="Baker D."/>
            <person name="Gharbi K."/>
            <person name="Hall N."/>
            <person name="Watson M."/>
            <person name="Adriaenssens E.M."/>
            <person name="Foster-Nyarko E."/>
            <person name="Jarju S."/>
            <person name="Secka A."/>
            <person name="Antonio M."/>
            <person name="Oren A."/>
            <person name="Chaudhuri R.R."/>
            <person name="La Ragione R."/>
            <person name="Hildebrand F."/>
            <person name="Pallen M.J."/>
        </authorList>
    </citation>
    <scope>NUCLEOTIDE SEQUENCE</scope>
    <source>
        <strain evidence="3">ChiHjej12B11-16260</strain>
    </source>
</reference>
<feature type="chain" id="PRO_5039725164" evidence="1">
    <location>
        <begin position="21"/>
        <end position="421"/>
    </location>
</feature>
<evidence type="ECO:0000313" key="4">
    <source>
        <dbReference type="Proteomes" id="UP000824246"/>
    </source>
</evidence>
<dbReference type="AlphaFoldDB" id="A0A9D1VQI2"/>
<keyword evidence="1" id="KW-0732">Signal</keyword>
<protein>
    <submittedName>
        <fullName evidence="3">DUF5103 domain-containing protein</fullName>
    </submittedName>
</protein>
<name>A0A9D1VQI2_9BACT</name>
<evidence type="ECO:0000259" key="2">
    <source>
        <dbReference type="Pfam" id="PF17116"/>
    </source>
</evidence>
<sequence length="421" mass="48699">MKKLLSISLFLLFIGQGLSAQDNEPYRTRSFGFDWRTIQVQVEDNQLAPPIITLGEANRIVISFDHLAEDVTYLQYSIIHCDADWRPSQLSELEYMDGMNTNNIEDYAFSTNTFAHYVNYRITLPNDDVQLTKSGNYVVLVYPEFEPENVVVQACFSISEQSVNVAASASSRTDIGYNTEYQQVDVTVSHPYYQIGDPFNDLKVQVSQNSRYDNEVLVTKPLRAMNDVIYYEHNRDLIFQAGNEYRRFEMVSIRYAGMGIADLQYFEPYYHAFLATDYPRYGSSYFFDRTQYGRYVIRESNASDSDLEADYFVVHFTLDEDRLRGGNVYIGGALTGHLFDENSLMQYNEETQQYERVLFLKQGAYNYMYLFLPDGSNTATTAPTEGNYYETINEYLVKVYHRPPGSRYDRLIGTAICYSGR</sequence>